<dbReference type="Gene3D" id="3.55.50.30">
    <property type="match status" value="1"/>
</dbReference>
<protein>
    <submittedName>
        <fullName evidence="9">TonB-linked outer membrane protein, SusC/RagA family</fullName>
    </submittedName>
</protein>
<dbReference type="Pfam" id="PF13715">
    <property type="entry name" value="CarbopepD_reg_2"/>
    <property type="match status" value="1"/>
</dbReference>
<accession>A0A1I0SMR4</accession>
<dbReference type="NCBIfam" id="TIGR04056">
    <property type="entry name" value="OMP_RagA_SusC"/>
    <property type="match status" value="1"/>
</dbReference>
<keyword evidence="3 7" id="KW-1134">Transmembrane beta strand</keyword>
<dbReference type="InterPro" id="IPR008969">
    <property type="entry name" value="CarboxyPept-like_regulatory"/>
</dbReference>
<dbReference type="InterPro" id="IPR037066">
    <property type="entry name" value="Plug_dom_sf"/>
</dbReference>
<dbReference type="InterPro" id="IPR012910">
    <property type="entry name" value="Plug_dom"/>
</dbReference>
<gene>
    <name evidence="9" type="ORF">SAMN04488511_102165</name>
</gene>
<dbReference type="SMART" id="SM00965">
    <property type="entry name" value="STN"/>
    <property type="match status" value="1"/>
</dbReference>
<dbReference type="InterPro" id="IPR011662">
    <property type="entry name" value="Secretin/TonB_short_N"/>
</dbReference>
<evidence type="ECO:0000256" key="5">
    <source>
        <dbReference type="ARBA" id="ARBA00023136"/>
    </source>
</evidence>
<keyword evidence="10" id="KW-1185">Reference proteome</keyword>
<comment type="similarity">
    <text evidence="7">Belongs to the TonB-dependent receptor family.</text>
</comment>
<evidence type="ECO:0000256" key="3">
    <source>
        <dbReference type="ARBA" id="ARBA00022452"/>
    </source>
</evidence>
<organism evidence="9 10">
    <name type="scientific">Pedobacter suwonensis</name>
    <dbReference type="NCBI Taxonomy" id="332999"/>
    <lineage>
        <taxon>Bacteria</taxon>
        <taxon>Pseudomonadati</taxon>
        <taxon>Bacteroidota</taxon>
        <taxon>Sphingobacteriia</taxon>
        <taxon>Sphingobacteriales</taxon>
        <taxon>Sphingobacteriaceae</taxon>
        <taxon>Pedobacter</taxon>
    </lineage>
</organism>
<dbReference type="SUPFAM" id="SSF49464">
    <property type="entry name" value="Carboxypeptidase regulatory domain-like"/>
    <property type="match status" value="1"/>
</dbReference>
<dbReference type="EMBL" id="FOJM01000002">
    <property type="protein sequence ID" value="SFA40779.1"/>
    <property type="molecule type" value="Genomic_DNA"/>
</dbReference>
<evidence type="ECO:0000256" key="7">
    <source>
        <dbReference type="PROSITE-ProRule" id="PRU01360"/>
    </source>
</evidence>
<keyword evidence="4 7" id="KW-0812">Transmembrane</keyword>
<dbReference type="Gene3D" id="2.60.40.1120">
    <property type="entry name" value="Carboxypeptidase-like, regulatory domain"/>
    <property type="match status" value="1"/>
</dbReference>
<comment type="subcellular location">
    <subcellularLocation>
        <location evidence="1 7">Cell outer membrane</location>
        <topology evidence="1 7">Multi-pass membrane protein</topology>
    </subcellularLocation>
</comment>
<dbReference type="Pfam" id="PF07715">
    <property type="entry name" value="Plug"/>
    <property type="match status" value="1"/>
</dbReference>
<evidence type="ECO:0000256" key="1">
    <source>
        <dbReference type="ARBA" id="ARBA00004571"/>
    </source>
</evidence>
<reference evidence="10" key="1">
    <citation type="submission" date="2016-10" db="EMBL/GenBank/DDBJ databases">
        <authorList>
            <person name="Varghese N."/>
            <person name="Submissions S."/>
        </authorList>
    </citation>
    <scope>NUCLEOTIDE SEQUENCE [LARGE SCALE GENOMIC DNA]</scope>
    <source>
        <strain evidence="10">DSM 18130</strain>
    </source>
</reference>
<evidence type="ECO:0000313" key="9">
    <source>
        <dbReference type="EMBL" id="SFA40779.1"/>
    </source>
</evidence>
<evidence type="ECO:0000313" key="10">
    <source>
        <dbReference type="Proteomes" id="UP000198836"/>
    </source>
</evidence>
<dbReference type="Gene3D" id="2.170.130.10">
    <property type="entry name" value="TonB-dependent receptor, plug domain"/>
    <property type="match status" value="1"/>
</dbReference>
<evidence type="ECO:0000256" key="2">
    <source>
        <dbReference type="ARBA" id="ARBA00022448"/>
    </source>
</evidence>
<dbReference type="InterPro" id="IPR023997">
    <property type="entry name" value="TonB-dep_OMP_SusC/RagA_CS"/>
</dbReference>
<dbReference type="Gene3D" id="2.40.170.20">
    <property type="entry name" value="TonB-dependent receptor, beta-barrel domain"/>
    <property type="match status" value="1"/>
</dbReference>
<keyword evidence="2 7" id="KW-0813">Transport</keyword>
<dbReference type="NCBIfam" id="TIGR04057">
    <property type="entry name" value="SusC_RagA_signa"/>
    <property type="match status" value="1"/>
</dbReference>
<dbReference type="PROSITE" id="PS52016">
    <property type="entry name" value="TONB_DEPENDENT_REC_3"/>
    <property type="match status" value="1"/>
</dbReference>
<keyword evidence="5 7" id="KW-0472">Membrane</keyword>
<dbReference type="STRING" id="332999.SAMN04488511_102165"/>
<dbReference type="InterPro" id="IPR036942">
    <property type="entry name" value="Beta-barrel_TonB_sf"/>
</dbReference>
<evidence type="ECO:0000256" key="4">
    <source>
        <dbReference type="ARBA" id="ARBA00022692"/>
    </source>
</evidence>
<dbReference type="GO" id="GO:0009279">
    <property type="term" value="C:cell outer membrane"/>
    <property type="evidence" value="ECO:0007669"/>
    <property type="project" value="UniProtKB-SubCell"/>
</dbReference>
<sequence length="1101" mass="123207">MAVHCATRPRILRIATLFHFLLILSFLQMSAYTFAQRITLNVSYQRLSEVFRMIKSQTGYNFVYSDKIISDAKQISVNLKDQSIDATLKLILGPQGINYTIQDKTVVLTSKVQQNDEIDGVVRDRKTGNPLPSVVVSIKGAKFQTQTDNNGRFKLTIPANAKVLEFRYVGYKTAEVEIRAERHFSIFLEEQAVSLDETVVNGIFTQRKENFTGAANTLTGAELKKVSANSVFAAIGALDPSFRIVPNNVTGGNINQLPNIQLRGENSFPNLSGQLSSIPTLPLLILDGFEVNLQRIVDLDMNLIRSVTLLKDASATALYGSRGANGVIVITTITPAAGKLQVNVTHDFRLTTPDLSVYHLLNSEQKLDFEKRVGLYSTTSNLLQSSFDMLYNERYKAYAKGVNTDWLSIPTQNGYSNRTSVYAQGGDTVIRYALQVSGDFQSGVMKGQDRTNYSGQFDLNYFKKKFEFRNSLRIFQNKSNESPYGNFADYVSMNPYWAPYDNKGNANRMVEDLNFLGFSYQTANPLYNATLHSINSTNYFGFSNNFSARYKPTQSIYVESSLSINKQSGGDDLFYSAQNTRFNNVTDLNLKGSYDLSTNNSMGYESLTTANWNAIFGKHQLFSNLGLNLSRSTSSYNTFSATGLLTDQLDDILYATQYSGRPVGDENTISRVGLLYSGNYIYDDRFLASVSYRRDGSSQYGNEKRFGTFWSVGAGWNIHNESFFQKSDFVNRLKVRGSYGSTGSLNVPSYASQFRYNVNAESAYFGNIGATLAGMGNDFLSWQDVLKANIGLDADLLKNRLNLRFELYLENTKNAVTQITLAPSTGFNSYTENYGELLNKGFEFYARYTILQNPFTRTLWTVNVNGFTNRNSLRKISNALQSSNNLLNNGNPNQVKPNLQLVEGQSINTIFAVRSLGIDATTGSEVFLTKSGETTLDWNVADKVPVGISQPLWNGNFGTGFSHKGFEVNLIFNYQFGGQMYNQTLVERVESVNPKFNVDQRAYDLGWAKPGDVSQFRRITANPTQTKLTSRFVQDDDNLILSSASLGYTFYKKQFLEKIGLRSLQLTAITNDLFRVSSIQVERGTSNPFARTYSLTLRAGF</sequence>
<proteinExistence type="inferred from homology"/>
<evidence type="ECO:0000256" key="6">
    <source>
        <dbReference type="ARBA" id="ARBA00023237"/>
    </source>
</evidence>
<feature type="domain" description="Secretin/TonB short N-terminal" evidence="8">
    <location>
        <begin position="60"/>
        <end position="111"/>
    </location>
</feature>
<dbReference type="InterPro" id="IPR023996">
    <property type="entry name" value="TonB-dep_OMP_SusC/RagA"/>
</dbReference>
<dbReference type="Proteomes" id="UP000198836">
    <property type="component" value="Unassembled WGS sequence"/>
</dbReference>
<dbReference type="SUPFAM" id="SSF56935">
    <property type="entry name" value="Porins"/>
    <property type="match status" value="1"/>
</dbReference>
<name>A0A1I0SMR4_9SPHI</name>
<evidence type="ECO:0000259" key="8">
    <source>
        <dbReference type="SMART" id="SM00965"/>
    </source>
</evidence>
<dbReference type="AlphaFoldDB" id="A0A1I0SMR4"/>
<dbReference type="InterPro" id="IPR039426">
    <property type="entry name" value="TonB-dep_rcpt-like"/>
</dbReference>
<keyword evidence="6 7" id="KW-0998">Cell outer membrane</keyword>
<dbReference type="Pfam" id="PF07660">
    <property type="entry name" value="STN"/>
    <property type="match status" value="1"/>
</dbReference>